<dbReference type="NCBIfam" id="NF009150">
    <property type="entry name" value="PRK12497.1-3"/>
    <property type="match status" value="1"/>
</dbReference>
<dbReference type="CDD" id="cd20736">
    <property type="entry name" value="PoNe_Nuclease"/>
    <property type="match status" value="1"/>
</dbReference>
<dbReference type="InterPro" id="IPR011335">
    <property type="entry name" value="Restrct_endonuc-II-like"/>
</dbReference>
<dbReference type="HAMAP" id="MF_00048">
    <property type="entry name" value="UPF0102"/>
    <property type="match status" value="1"/>
</dbReference>
<protein>
    <recommendedName>
        <fullName evidence="2">UPF0102 protein N5B56_09515</fullName>
    </recommendedName>
</protein>
<dbReference type="NCBIfam" id="TIGR00252">
    <property type="entry name" value="YraN family protein"/>
    <property type="match status" value="1"/>
</dbReference>
<proteinExistence type="inferred from homology"/>
<dbReference type="InterPro" id="IPR011856">
    <property type="entry name" value="tRNA_endonuc-like_dom_sf"/>
</dbReference>
<dbReference type="EMBL" id="JAODBU010000008">
    <property type="protein sequence ID" value="MCT7399316.1"/>
    <property type="molecule type" value="Genomic_DNA"/>
</dbReference>
<comment type="caution">
    <text evidence="3">The sequence shown here is derived from an EMBL/GenBank/DDBJ whole genome shotgun (WGS) entry which is preliminary data.</text>
</comment>
<reference evidence="3" key="1">
    <citation type="submission" date="2022-09" db="EMBL/GenBank/DDBJ databases">
        <title>Eubacterium sp. LFL-14 isolated from human feces.</title>
        <authorList>
            <person name="Liu F."/>
        </authorList>
    </citation>
    <scope>NUCLEOTIDE SEQUENCE</scope>
    <source>
        <strain evidence="3">LFL-14</strain>
    </source>
</reference>
<dbReference type="InterPro" id="IPR003509">
    <property type="entry name" value="UPF0102_YraN-like"/>
</dbReference>
<dbReference type="Pfam" id="PF02021">
    <property type="entry name" value="UPF0102"/>
    <property type="match status" value="1"/>
</dbReference>
<dbReference type="PANTHER" id="PTHR34039">
    <property type="entry name" value="UPF0102 PROTEIN YRAN"/>
    <property type="match status" value="1"/>
</dbReference>
<evidence type="ECO:0000313" key="4">
    <source>
        <dbReference type="Proteomes" id="UP001431199"/>
    </source>
</evidence>
<accession>A0ABT2M348</accession>
<organism evidence="3 4">
    <name type="scientific">Eubacterium album</name>
    <dbReference type="NCBI Taxonomy" id="2978477"/>
    <lineage>
        <taxon>Bacteria</taxon>
        <taxon>Bacillati</taxon>
        <taxon>Bacillota</taxon>
        <taxon>Clostridia</taxon>
        <taxon>Eubacteriales</taxon>
        <taxon>Eubacteriaceae</taxon>
        <taxon>Eubacterium</taxon>
    </lineage>
</organism>
<dbReference type="Proteomes" id="UP001431199">
    <property type="component" value="Unassembled WGS sequence"/>
</dbReference>
<comment type="similarity">
    <text evidence="1 2">Belongs to the UPF0102 family.</text>
</comment>
<evidence type="ECO:0000256" key="2">
    <source>
        <dbReference type="HAMAP-Rule" id="MF_00048"/>
    </source>
</evidence>
<dbReference type="RefSeq" id="WP_260978804.1">
    <property type="nucleotide sequence ID" value="NZ_JAODBU010000008.1"/>
</dbReference>
<keyword evidence="4" id="KW-1185">Reference proteome</keyword>
<dbReference type="Gene3D" id="3.40.1350.10">
    <property type="match status" value="1"/>
</dbReference>
<gene>
    <name evidence="3" type="ORF">N5B56_09515</name>
</gene>
<dbReference type="SUPFAM" id="SSF52980">
    <property type="entry name" value="Restriction endonuclease-like"/>
    <property type="match status" value="1"/>
</dbReference>
<name>A0ABT2M348_9FIRM</name>
<evidence type="ECO:0000313" key="3">
    <source>
        <dbReference type="EMBL" id="MCT7399316.1"/>
    </source>
</evidence>
<sequence length="116" mass="13531">MNKRIIGGYKKDIATEYLIEHGYKIIDRNFSCKSGEIDIVAKDKEYLCFIEVKYRENNKYGDALEAINYKKQQKLFKCANIYIMANKLVENLNYRFDVVAIKGENIELIKNAFGAM</sequence>
<dbReference type="PANTHER" id="PTHR34039:SF1">
    <property type="entry name" value="UPF0102 PROTEIN YRAN"/>
    <property type="match status" value="1"/>
</dbReference>
<evidence type="ECO:0000256" key="1">
    <source>
        <dbReference type="ARBA" id="ARBA00006738"/>
    </source>
</evidence>